<organism evidence="1 2">
    <name type="scientific">Bradyrhizobium commune</name>
    <dbReference type="NCBI Taxonomy" id="83627"/>
    <lineage>
        <taxon>Bacteria</taxon>
        <taxon>Pseudomonadati</taxon>
        <taxon>Pseudomonadota</taxon>
        <taxon>Alphaproteobacteria</taxon>
        <taxon>Hyphomicrobiales</taxon>
        <taxon>Nitrobacteraceae</taxon>
        <taxon>Bradyrhizobium</taxon>
    </lineage>
</organism>
<gene>
    <name evidence="1" type="ORF">IC761_31290</name>
</gene>
<dbReference type="AlphaFoldDB" id="A0A7S9D4B4"/>
<proteinExistence type="predicted"/>
<protein>
    <submittedName>
        <fullName evidence="1">Uncharacterized protein</fullName>
    </submittedName>
</protein>
<dbReference type="KEGG" id="bcou:IC761_31290"/>
<keyword evidence="2" id="KW-1185">Reference proteome</keyword>
<accession>A0A7S9D4B4</accession>
<reference evidence="1 2" key="1">
    <citation type="submission" date="2020-09" db="EMBL/GenBank/DDBJ databases">
        <title>Complete genomes of bradyrhizobia occurring on native shrubby legumes in Australia.</title>
        <authorList>
            <person name="Lafay B."/>
        </authorList>
    </citation>
    <scope>NUCLEOTIDE SEQUENCE [LARGE SCALE GENOMIC DNA]</scope>
    <source>
        <strain evidence="1 2">BDV5040</strain>
    </source>
</reference>
<name>A0A7S9D4B4_9BRAD</name>
<sequence>MAWFLNFYRCVRCRKMWTDEWSCTCDDECPHCAFRDMTPFNSEDLTELIVEESGKFVVLRSSEQAEDDPDYEELGRFPTRDAAKDFLRSYEPN</sequence>
<evidence type="ECO:0000313" key="1">
    <source>
        <dbReference type="EMBL" id="QPF90906.1"/>
    </source>
</evidence>
<evidence type="ECO:0000313" key="2">
    <source>
        <dbReference type="Proteomes" id="UP000594621"/>
    </source>
</evidence>
<dbReference type="Proteomes" id="UP000594621">
    <property type="component" value="Chromosome"/>
</dbReference>
<dbReference type="EMBL" id="CP061379">
    <property type="protein sequence ID" value="QPF90906.1"/>
    <property type="molecule type" value="Genomic_DNA"/>
</dbReference>